<protein>
    <recommendedName>
        <fullName evidence="3">DDE Tnp4 domain-containing protein</fullName>
    </recommendedName>
</protein>
<dbReference type="InterPro" id="IPR027806">
    <property type="entry name" value="HARBI1_dom"/>
</dbReference>
<organism evidence="4 5">
    <name type="scientific">Hypothenemus hampei</name>
    <name type="common">Coffee berry borer</name>
    <dbReference type="NCBI Taxonomy" id="57062"/>
    <lineage>
        <taxon>Eukaryota</taxon>
        <taxon>Metazoa</taxon>
        <taxon>Ecdysozoa</taxon>
        <taxon>Arthropoda</taxon>
        <taxon>Hexapoda</taxon>
        <taxon>Insecta</taxon>
        <taxon>Pterygota</taxon>
        <taxon>Neoptera</taxon>
        <taxon>Endopterygota</taxon>
        <taxon>Coleoptera</taxon>
        <taxon>Polyphaga</taxon>
        <taxon>Cucujiformia</taxon>
        <taxon>Curculionidae</taxon>
        <taxon>Scolytinae</taxon>
        <taxon>Hypothenemus</taxon>
    </lineage>
</organism>
<feature type="domain" description="DDE Tnp4" evidence="3">
    <location>
        <begin position="110"/>
        <end position="170"/>
    </location>
</feature>
<comment type="caution">
    <text evidence="4">The sequence shown here is derived from an EMBL/GenBank/DDBJ whole genome shotgun (WGS) entry which is preliminary data.</text>
</comment>
<evidence type="ECO:0000256" key="1">
    <source>
        <dbReference type="ARBA" id="ARBA00001968"/>
    </source>
</evidence>
<dbReference type="Proteomes" id="UP001566132">
    <property type="component" value="Unassembled WGS sequence"/>
</dbReference>
<evidence type="ECO:0000313" key="4">
    <source>
        <dbReference type="EMBL" id="KAL1487895.1"/>
    </source>
</evidence>
<comment type="cofactor">
    <cofactor evidence="1">
        <name>a divalent metal cation</name>
        <dbReference type="ChEBI" id="CHEBI:60240"/>
    </cofactor>
</comment>
<accession>A0ABD1E002</accession>
<proteinExistence type="predicted"/>
<reference evidence="4 5" key="1">
    <citation type="submission" date="2024-05" db="EMBL/GenBank/DDBJ databases">
        <title>Genetic variation in Jamaican populations of the coffee berry borer (Hypothenemus hampei).</title>
        <authorList>
            <person name="Errbii M."/>
            <person name="Myrie A."/>
        </authorList>
    </citation>
    <scope>NUCLEOTIDE SEQUENCE [LARGE SCALE GENOMIC DNA]</scope>
    <source>
        <strain evidence="4">JA-Hopewell-2020-01-JO</strain>
        <tissue evidence="4">Whole body</tissue>
    </source>
</reference>
<name>A0ABD1E002_HYPHA</name>
<dbReference type="GO" id="GO:0046872">
    <property type="term" value="F:metal ion binding"/>
    <property type="evidence" value="ECO:0007669"/>
    <property type="project" value="UniProtKB-KW"/>
</dbReference>
<keyword evidence="5" id="KW-1185">Reference proteome</keyword>
<gene>
    <name evidence="4" type="ORF">ABEB36_015280</name>
</gene>
<dbReference type="EMBL" id="JBDJPC010000016">
    <property type="protein sequence ID" value="KAL1487895.1"/>
    <property type="molecule type" value="Genomic_DNA"/>
</dbReference>
<sequence length="174" mass="20255">MEESNFSDSSGFLSESDDEQFINDIVEIRQINENYLRMIVPQYNDQVFLEHFRISRNILEPLVISFEASQYDKYHLGPNGARDQVLICFWYMDHQTASFHDIGDRSDFLSNKSNHMQVVCDHTMRIIDIFTGFLGSVHDSRVFKRSSLSRTIQQKCGDNMFIIGDSGYPSLRVH</sequence>
<dbReference type="Pfam" id="PF13359">
    <property type="entry name" value="DDE_Tnp_4"/>
    <property type="match status" value="1"/>
</dbReference>
<keyword evidence="2" id="KW-0479">Metal-binding</keyword>
<evidence type="ECO:0000259" key="3">
    <source>
        <dbReference type="Pfam" id="PF13359"/>
    </source>
</evidence>
<evidence type="ECO:0000256" key="2">
    <source>
        <dbReference type="ARBA" id="ARBA00022723"/>
    </source>
</evidence>
<evidence type="ECO:0000313" key="5">
    <source>
        <dbReference type="Proteomes" id="UP001566132"/>
    </source>
</evidence>
<dbReference type="AlphaFoldDB" id="A0ABD1E002"/>